<protein>
    <submittedName>
        <fullName evidence="1">Uncharacterized protein</fullName>
    </submittedName>
</protein>
<sequence>MSKLLTDKCELPTADLPYLPTLLNRDSVETPAIFINRDAQKDTPNKTALLLSPASLPRIISVSAYKPKGQRSNVACEVVS</sequence>
<name>A0A1D2JGK0_PARBR</name>
<evidence type="ECO:0000313" key="1">
    <source>
        <dbReference type="EMBL" id="ODH34017.1"/>
    </source>
</evidence>
<dbReference type="AlphaFoldDB" id="A0A1D2JGK0"/>
<dbReference type="VEuPathDB" id="FungiDB:PABG_11357"/>
<proteinExistence type="predicted"/>
<accession>A0A1D2JGK0</accession>
<evidence type="ECO:0000313" key="2">
    <source>
        <dbReference type="Proteomes" id="UP000242814"/>
    </source>
</evidence>
<reference evidence="1 2" key="1">
    <citation type="submission" date="2016-06" db="EMBL/GenBank/DDBJ databases">
        <authorList>
            <person name="Kjaerup R.B."/>
            <person name="Dalgaard T.S."/>
            <person name="Juul-Madsen H.R."/>
        </authorList>
    </citation>
    <scope>NUCLEOTIDE SEQUENCE [LARGE SCALE GENOMIC DNA]</scope>
    <source>
        <strain evidence="1 2">Pb300</strain>
    </source>
</reference>
<organism evidence="1 2">
    <name type="scientific">Paracoccidioides brasiliensis</name>
    <dbReference type="NCBI Taxonomy" id="121759"/>
    <lineage>
        <taxon>Eukaryota</taxon>
        <taxon>Fungi</taxon>
        <taxon>Dikarya</taxon>
        <taxon>Ascomycota</taxon>
        <taxon>Pezizomycotina</taxon>
        <taxon>Eurotiomycetes</taxon>
        <taxon>Eurotiomycetidae</taxon>
        <taxon>Onygenales</taxon>
        <taxon>Ajellomycetaceae</taxon>
        <taxon>Paracoccidioides</taxon>
    </lineage>
</organism>
<dbReference type="EMBL" id="LZYO01000107">
    <property type="protein sequence ID" value="ODH34017.1"/>
    <property type="molecule type" value="Genomic_DNA"/>
</dbReference>
<dbReference type="Proteomes" id="UP000242814">
    <property type="component" value="Unassembled WGS sequence"/>
</dbReference>
<gene>
    <name evidence="1" type="ORF">ACO22_03240</name>
</gene>
<comment type="caution">
    <text evidence="1">The sequence shown here is derived from an EMBL/GenBank/DDBJ whole genome shotgun (WGS) entry which is preliminary data.</text>
</comment>